<name>A0ABS4L0K2_STRAV</name>
<protein>
    <submittedName>
        <fullName evidence="3">Nicotinamidase-related amidase</fullName>
    </submittedName>
</protein>
<sequence length="193" mass="20222">MTTTAIEIAPDSALLVIDVQQGFDEESFWGPRNNPAAEDNIAALMDAWQAAGRPVVLVRHASVQPGSVLAADHPGHAFKDLVEKRRDGALVITKTVNSAFYGTPDLADWLTERGIGQLVLVGIQTNMCVETTARMAGNLGYDVLVPLDATHTFDLAGPAGLSLTADELATATAVNLQGGGFARVVTTADLLAA</sequence>
<evidence type="ECO:0000259" key="2">
    <source>
        <dbReference type="Pfam" id="PF00857"/>
    </source>
</evidence>
<accession>A0ABS4L0K2</accession>
<keyword evidence="1" id="KW-0378">Hydrolase</keyword>
<dbReference type="Proteomes" id="UP001519310">
    <property type="component" value="Unassembled WGS sequence"/>
</dbReference>
<dbReference type="CDD" id="cd01014">
    <property type="entry name" value="nicotinamidase_related"/>
    <property type="match status" value="1"/>
</dbReference>
<dbReference type="Gene3D" id="3.40.50.850">
    <property type="entry name" value="Isochorismatase-like"/>
    <property type="match status" value="1"/>
</dbReference>
<dbReference type="PANTHER" id="PTHR43540">
    <property type="entry name" value="PEROXYUREIDOACRYLATE/UREIDOACRYLATE AMIDOHYDROLASE-RELATED"/>
    <property type="match status" value="1"/>
</dbReference>
<evidence type="ECO:0000256" key="1">
    <source>
        <dbReference type="ARBA" id="ARBA00022801"/>
    </source>
</evidence>
<organism evidence="3 4">
    <name type="scientific">Streptomyces avidinii</name>
    <dbReference type="NCBI Taxonomy" id="1895"/>
    <lineage>
        <taxon>Bacteria</taxon>
        <taxon>Bacillati</taxon>
        <taxon>Actinomycetota</taxon>
        <taxon>Actinomycetes</taxon>
        <taxon>Kitasatosporales</taxon>
        <taxon>Streptomycetaceae</taxon>
        <taxon>Streptomyces</taxon>
    </lineage>
</organism>
<dbReference type="SUPFAM" id="SSF52499">
    <property type="entry name" value="Isochorismatase-like hydrolases"/>
    <property type="match status" value="1"/>
</dbReference>
<dbReference type="EMBL" id="JAGGLQ010000002">
    <property type="protein sequence ID" value="MBP2035805.1"/>
    <property type="molecule type" value="Genomic_DNA"/>
</dbReference>
<keyword evidence="4" id="KW-1185">Reference proteome</keyword>
<reference evidence="3 4" key="1">
    <citation type="submission" date="2021-03" db="EMBL/GenBank/DDBJ databases">
        <title>Genomic Encyclopedia of Type Strains, Phase IV (KMG-IV): sequencing the most valuable type-strain genomes for metagenomic binning, comparative biology and taxonomic classification.</title>
        <authorList>
            <person name="Goeker M."/>
        </authorList>
    </citation>
    <scope>NUCLEOTIDE SEQUENCE [LARGE SCALE GENOMIC DNA]</scope>
    <source>
        <strain evidence="3 4">DSM 40526</strain>
    </source>
</reference>
<dbReference type="Pfam" id="PF00857">
    <property type="entry name" value="Isochorismatase"/>
    <property type="match status" value="1"/>
</dbReference>
<dbReference type="RefSeq" id="WP_189967943.1">
    <property type="nucleotide sequence ID" value="NZ_BMVL01000004.1"/>
</dbReference>
<proteinExistence type="predicted"/>
<evidence type="ECO:0000313" key="3">
    <source>
        <dbReference type="EMBL" id="MBP2035805.1"/>
    </source>
</evidence>
<dbReference type="InterPro" id="IPR000868">
    <property type="entry name" value="Isochorismatase-like_dom"/>
</dbReference>
<comment type="caution">
    <text evidence="3">The sequence shown here is derived from an EMBL/GenBank/DDBJ whole genome shotgun (WGS) entry which is preliminary data.</text>
</comment>
<evidence type="ECO:0000313" key="4">
    <source>
        <dbReference type="Proteomes" id="UP001519310"/>
    </source>
</evidence>
<gene>
    <name evidence="3" type="ORF">J2Z77_001592</name>
</gene>
<feature type="domain" description="Isochorismatase-like" evidence="2">
    <location>
        <begin position="12"/>
        <end position="157"/>
    </location>
</feature>
<dbReference type="InterPro" id="IPR050272">
    <property type="entry name" value="Isochorismatase-like_hydrls"/>
</dbReference>
<dbReference type="PANTHER" id="PTHR43540:SF1">
    <property type="entry name" value="ISOCHORISMATASE HYDROLASE"/>
    <property type="match status" value="1"/>
</dbReference>
<dbReference type="InterPro" id="IPR036380">
    <property type="entry name" value="Isochorismatase-like_sf"/>
</dbReference>